<feature type="compositionally biased region" description="Polar residues" evidence="1">
    <location>
        <begin position="314"/>
        <end position="331"/>
    </location>
</feature>
<dbReference type="Proteomes" id="UP000727407">
    <property type="component" value="Unassembled WGS sequence"/>
</dbReference>
<evidence type="ECO:0000259" key="2">
    <source>
        <dbReference type="PROSITE" id="PS50004"/>
    </source>
</evidence>
<sequence>KHSGKKIKPGATDISLDRMKSNNNDNYQAPDERETRNENNIDDNAELTGPCPQTIHTDSCNADSSYTVTCTVCMVLAVPRGQEEVPFLAAEAERQLKKVQPKYTAELPKVQTYYHIEYNLLPDDSEPIKVDLVMCGSMAKVYMDNETKVLKAWQEGDHLWLGWSQSVKLNVTKELLIKMSSHKITFRLWDTKDRVSPKAKYDRPKAFRLRQRGRMEDTDQRGPSLDGEPESAGGVKGMVYRLRALYEKQNPKTTTSKKYQKDATLKDFKGPSSLKCGTDDPKLSTMEASGVHERPLSSAVLITDGLLAQESAFSKQSYRGKQNPETSASETKSIRSEATADQANDTILSKLAQKRSLDHHLKSLRDTTTVSSTKSGTLMDSSLVPSKKKHAHKTVQERAAEEDIRKNGIASSELMAIYFLAGETSLVDYLTIRCARVFKSLCSITLDKPLLSEELKAELNPLIITILSVSSLPSTPVPFYDLEQKCVPVYCQYKFLNMPTHRTKGLSHGPYIFFKDINVIFTGLLNSEELLEFLSGPPLEIEVHDRDRKAKEPHSSPSIFGSEATDDKLGSTALVPTQQTTYSPFRETRKLCDPYGVAKLNLYDILRGQGCLKLTLPIRGSHPVQLLGTDKYEQGENETETVGALDVQDKAMPNGHYVKANSELKVQVEIAHPPIPDPDKRERHCPFGRIIYIFKYNNIAFLEKLKSEILRINIAAFQKHNYNKEMDQMFLQDHVMDATERHNKDLNALTGFHLLDQALHIFVLEGLKDEAIKTLWETAPVELAEDVEKHVTVLYNSCLCFSKRLYDTLDVGLSPIHLHKPLETIMKQPLVYIRDSIPDSCLQAMLRINHLCQVSKLEEVVQSSLFPSAEMVRSLRNEFGIIPSRGVEKLTPGSGEAKVVVHSHLSQKKKSTPLDIFNKDYLAWKHSQANQGLHTKHFIQANIEEIQRATSDLQTLKPKVFVAEVDDGQLAHNYSIQTFNSTSLAKELLRKEMAKDPSRRFTYSQHYHSLTVDPVDIEDERKASEARSRAAWRTWKGFICHDVRNSTESNQHPQQPDEARVDELRKPWKENILHENTLKPVLNRTTWPWSKRHEDFELYRKPPAVFSPAPPITIHLAGEVLRQEQLHAAHAQYVRWRNKILPDEESTSCGRVPEFKCHMQRVGLDKLHDILKDKPMKLSLRAWTGSLPVPYTDPHKEDKLELSRLLDKHTKARRNSEHSKPQF</sequence>
<dbReference type="PANTHER" id="PTHR33667">
    <property type="entry name" value="SI:DKEY-57N24.6"/>
    <property type="match status" value="1"/>
</dbReference>
<dbReference type="EMBL" id="QNUK01000011">
    <property type="protein sequence ID" value="KAF5908728.1"/>
    <property type="molecule type" value="Genomic_DNA"/>
</dbReference>
<feature type="region of interest" description="Disordered" evidence="1">
    <location>
        <begin position="1"/>
        <end position="47"/>
    </location>
</feature>
<organism evidence="3 4">
    <name type="scientific">Clarias magur</name>
    <name type="common">Asian catfish</name>
    <name type="synonym">Macropteronotus magur</name>
    <dbReference type="NCBI Taxonomy" id="1594786"/>
    <lineage>
        <taxon>Eukaryota</taxon>
        <taxon>Metazoa</taxon>
        <taxon>Chordata</taxon>
        <taxon>Craniata</taxon>
        <taxon>Vertebrata</taxon>
        <taxon>Euteleostomi</taxon>
        <taxon>Actinopterygii</taxon>
        <taxon>Neopterygii</taxon>
        <taxon>Teleostei</taxon>
        <taxon>Ostariophysi</taxon>
        <taxon>Siluriformes</taxon>
        <taxon>Clariidae</taxon>
        <taxon>Clarias</taxon>
    </lineage>
</organism>
<feature type="region of interest" description="Disordered" evidence="1">
    <location>
        <begin position="368"/>
        <end position="401"/>
    </location>
</feature>
<dbReference type="OrthoDB" id="188352at2759"/>
<feature type="compositionally biased region" description="Basic and acidic residues" evidence="1">
    <location>
        <begin position="30"/>
        <end position="39"/>
    </location>
</feature>
<feature type="region of interest" description="Disordered" evidence="1">
    <location>
        <begin position="546"/>
        <end position="572"/>
    </location>
</feature>
<dbReference type="InterPro" id="IPR027876">
    <property type="entry name" value="DUF4550"/>
</dbReference>
<keyword evidence="4" id="KW-1185">Reference proteome</keyword>
<feature type="domain" description="C2" evidence="2">
    <location>
        <begin position="445"/>
        <end position="590"/>
    </location>
</feature>
<feature type="region of interest" description="Disordered" evidence="1">
    <location>
        <begin position="205"/>
        <end position="233"/>
    </location>
</feature>
<reference evidence="3" key="1">
    <citation type="submission" date="2020-07" db="EMBL/GenBank/DDBJ databases">
        <title>Clarias magur genome sequencing, assembly and annotation.</title>
        <authorList>
            <person name="Kushwaha B."/>
            <person name="Kumar R."/>
            <person name="Das P."/>
            <person name="Joshi C.G."/>
            <person name="Kumar D."/>
            <person name="Nagpure N.S."/>
            <person name="Pandey M."/>
            <person name="Agarwal S."/>
            <person name="Srivastava S."/>
            <person name="Singh M."/>
            <person name="Sahoo L."/>
            <person name="Jayasankar P."/>
            <person name="Meher P.K."/>
            <person name="Koringa P.G."/>
            <person name="Iquebal M.A."/>
            <person name="Das S.P."/>
            <person name="Bit A."/>
            <person name="Patnaik S."/>
            <person name="Patel N."/>
            <person name="Shah T.M."/>
            <person name="Hinsu A."/>
            <person name="Jena J.K."/>
        </authorList>
    </citation>
    <scope>NUCLEOTIDE SEQUENCE</scope>
    <source>
        <strain evidence="3">CIFAMagur01</strain>
        <tissue evidence="3">Testis</tissue>
    </source>
</reference>
<feature type="region of interest" description="Disordered" evidence="1">
    <location>
        <begin position="314"/>
        <end position="340"/>
    </location>
</feature>
<dbReference type="AlphaFoldDB" id="A0A8J4UFM7"/>
<evidence type="ECO:0000313" key="3">
    <source>
        <dbReference type="EMBL" id="KAF5908728.1"/>
    </source>
</evidence>
<accession>A0A8J4UFM7</accession>
<evidence type="ECO:0000256" key="1">
    <source>
        <dbReference type="SAM" id="MobiDB-lite"/>
    </source>
</evidence>
<dbReference type="Pfam" id="PF15084">
    <property type="entry name" value="DUF4550"/>
    <property type="match status" value="1"/>
</dbReference>
<gene>
    <name evidence="3" type="ORF">DAT39_001557</name>
</gene>
<proteinExistence type="predicted"/>
<evidence type="ECO:0000313" key="4">
    <source>
        <dbReference type="Proteomes" id="UP000727407"/>
    </source>
</evidence>
<feature type="non-terminal residue" evidence="3">
    <location>
        <position position="1"/>
    </location>
</feature>
<name>A0A8J4UFM7_CLAMG</name>
<dbReference type="PANTHER" id="PTHR33667:SF7">
    <property type="entry name" value="RIKEN CDNA 1810020O05 GENE"/>
    <property type="match status" value="1"/>
</dbReference>
<feature type="non-terminal residue" evidence="3">
    <location>
        <position position="1223"/>
    </location>
</feature>
<dbReference type="InterPro" id="IPR000008">
    <property type="entry name" value="C2_dom"/>
</dbReference>
<dbReference type="PROSITE" id="PS50004">
    <property type="entry name" value="C2"/>
    <property type="match status" value="1"/>
</dbReference>
<protein>
    <recommendedName>
        <fullName evidence="2">C2 domain-containing protein</fullName>
    </recommendedName>
</protein>
<feature type="compositionally biased region" description="Polar residues" evidence="1">
    <location>
        <begin position="368"/>
        <end position="384"/>
    </location>
</feature>
<comment type="caution">
    <text evidence="3">The sequence shown here is derived from an EMBL/GenBank/DDBJ whole genome shotgun (WGS) entry which is preliminary data.</text>
</comment>